<evidence type="ECO:0000256" key="1">
    <source>
        <dbReference type="SAM" id="Phobius"/>
    </source>
</evidence>
<feature type="transmembrane region" description="Helical" evidence="1">
    <location>
        <begin position="103"/>
        <end position="122"/>
    </location>
</feature>
<dbReference type="Pfam" id="PF07843">
    <property type="entry name" value="DUF1634"/>
    <property type="match status" value="1"/>
</dbReference>
<dbReference type="RefSeq" id="WP_230843548.1">
    <property type="nucleotide sequence ID" value="NZ_CP063845.1"/>
</dbReference>
<keyword evidence="1" id="KW-0812">Transmembrane</keyword>
<feature type="transmembrane region" description="Helical" evidence="1">
    <location>
        <begin position="16"/>
        <end position="38"/>
    </location>
</feature>
<keyword evidence="1" id="KW-1133">Transmembrane helix</keyword>
<organism evidence="2 3">
    <name type="scientific">Gloeobacter morelensis MG652769</name>
    <dbReference type="NCBI Taxonomy" id="2781736"/>
    <lineage>
        <taxon>Bacteria</taxon>
        <taxon>Bacillati</taxon>
        <taxon>Cyanobacteriota</taxon>
        <taxon>Cyanophyceae</taxon>
        <taxon>Gloeobacterales</taxon>
        <taxon>Gloeobacteraceae</taxon>
        <taxon>Gloeobacter</taxon>
        <taxon>Gloeobacter morelensis</taxon>
    </lineage>
</organism>
<protein>
    <submittedName>
        <fullName evidence="2">DUF1634 domain-containing protein</fullName>
    </submittedName>
</protein>
<evidence type="ECO:0000313" key="2">
    <source>
        <dbReference type="EMBL" id="UFP96303.1"/>
    </source>
</evidence>
<evidence type="ECO:0000313" key="3">
    <source>
        <dbReference type="Proteomes" id="UP001054846"/>
    </source>
</evidence>
<reference evidence="2 3" key="1">
    <citation type="journal article" date="2021" name="Genome Biol. Evol.">
        <title>Complete Genome Sequencing of a Novel Gloeobacter Species from a Waterfall Cave in Mexico.</title>
        <authorList>
            <person name="Saw J.H."/>
            <person name="Cardona T."/>
            <person name="Montejano G."/>
        </authorList>
    </citation>
    <scope>NUCLEOTIDE SEQUENCE [LARGE SCALE GENOMIC DNA]</scope>
    <source>
        <strain evidence="2">MG652769</strain>
    </source>
</reference>
<gene>
    <name evidence="2" type="ORF">ISF26_08880</name>
</gene>
<accession>A0ABY3PS29</accession>
<sequence length="124" mass="12971">MERSDGDRALQKQMGLLLRAGVLISAAIVAAGGGLYLAGEGAGIPDYGVFHSEPDELRSLFAIVESARALDSRGLMQLGLLVVLATPVAGVVLELVTFARRRNILYVGIAAIVLAVLVHSLMSS</sequence>
<feature type="transmembrane region" description="Helical" evidence="1">
    <location>
        <begin position="75"/>
        <end position="96"/>
    </location>
</feature>
<dbReference type="InterPro" id="IPR012861">
    <property type="entry name" value="DUF1634"/>
</dbReference>
<dbReference type="EMBL" id="CP063845">
    <property type="protein sequence ID" value="UFP96303.1"/>
    <property type="molecule type" value="Genomic_DNA"/>
</dbReference>
<name>A0ABY3PS29_9CYAN</name>
<keyword evidence="1" id="KW-0472">Membrane</keyword>
<keyword evidence="3" id="KW-1185">Reference proteome</keyword>
<proteinExistence type="predicted"/>
<dbReference type="Proteomes" id="UP001054846">
    <property type="component" value="Chromosome"/>
</dbReference>